<feature type="region of interest" description="Disordered" evidence="1">
    <location>
        <begin position="1"/>
        <end position="76"/>
    </location>
</feature>
<keyword evidence="3" id="KW-1185">Reference proteome</keyword>
<dbReference type="EMBL" id="JANPWB010000010">
    <property type="protein sequence ID" value="KAJ1138554.1"/>
    <property type="molecule type" value="Genomic_DNA"/>
</dbReference>
<protein>
    <submittedName>
        <fullName evidence="2">Uncharacterized protein</fullName>
    </submittedName>
</protein>
<organism evidence="2 3">
    <name type="scientific">Pleurodeles waltl</name>
    <name type="common">Iberian ribbed newt</name>
    <dbReference type="NCBI Taxonomy" id="8319"/>
    <lineage>
        <taxon>Eukaryota</taxon>
        <taxon>Metazoa</taxon>
        <taxon>Chordata</taxon>
        <taxon>Craniata</taxon>
        <taxon>Vertebrata</taxon>
        <taxon>Euteleostomi</taxon>
        <taxon>Amphibia</taxon>
        <taxon>Batrachia</taxon>
        <taxon>Caudata</taxon>
        <taxon>Salamandroidea</taxon>
        <taxon>Salamandridae</taxon>
        <taxon>Pleurodelinae</taxon>
        <taxon>Pleurodeles</taxon>
    </lineage>
</organism>
<feature type="compositionally biased region" description="Polar residues" evidence="1">
    <location>
        <begin position="39"/>
        <end position="56"/>
    </location>
</feature>
<sequence length="123" mass="13309">MPARLAASHLPRGISSEVNTSRQGEGGEHHQSCGRLGSAQRSSTWGISSEASSDTLQGRGEEHHQPRGHLGSVRRSSVWGIFSEATSHTLRGGRKHHQPGRRFQISAAFRTSRPPLLLQAGTL</sequence>
<name>A0AAV7QDW8_PLEWA</name>
<evidence type="ECO:0000313" key="2">
    <source>
        <dbReference type="EMBL" id="KAJ1138554.1"/>
    </source>
</evidence>
<comment type="caution">
    <text evidence="2">The sequence shown here is derived from an EMBL/GenBank/DDBJ whole genome shotgun (WGS) entry which is preliminary data.</text>
</comment>
<accession>A0AAV7QDW8</accession>
<evidence type="ECO:0000313" key="3">
    <source>
        <dbReference type="Proteomes" id="UP001066276"/>
    </source>
</evidence>
<dbReference type="Proteomes" id="UP001066276">
    <property type="component" value="Chromosome 6"/>
</dbReference>
<evidence type="ECO:0000256" key="1">
    <source>
        <dbReference type="SAM" id="MobiDB-lite"/>
    </source>
</evidence>
<reference evidence="2" key="1">
    <citation type="journal article" date="2022" name="bioRxiv">
        <title>Sequencing and chromosome-scale assembly of the giantPleurodeles waltlgenome.</title>
        <authorList>
            <person name="Brown T."/>
            <person name="Elewa A."/>
            <person name="Iarovenko S."/>
            <person name="Subramanian E."/>
            <person name="Araus A.J."/>
            <person name="Petzold A."/>
            <person name="Susuki M."/>
            <person name="Suzuki K.-i.T."/>
            <person name="Hayashi T."/>
            <person name="Toyoda A."/>
            <person name="Oliveira C."/>
            <person name="Osipova E."/>
            <person name="Leigh N.D."/>
            <person name="Simon A."/>
            <person name="Yun M.H."/>
        </authorList>
    </citation>
    <scope>NUCLEOTIDE SEQUENCE</scope>
    <source>
        <strain evidence="2">20211129_DDA</strain>
        <tissue evidence="2">Liver</tissue>
    </source>
</reference>
<dbReference type="AlphaFoldDB" id="A0AAV7QDW8"/>
<gene>
    <name evidence="2" type="ORF">NDU88_004935</name>
</gene>
<proteinExistence type="predicted"/>